<dbReference type="InterPro" id="IPR008250">
    <property type="entry name" value="ATPase_P-typ_transduc_dom_A_sf"/>
</dbReference>
<evidence type="ECO:0000256" key="15">
    <source>
        <dbReference type="ARBA" id="ARBA00023065"/>
    </source>
</evidence>
<feature type="compositionally biased region" description="Basic and acidic residues" evidence="22">
    <location>
        <begin position="1"/>
        <end position="30"/>
    </location>
</feature>
<comment type="subunit">
    <text evidence="19">The sodium/potassium-transporting ATPase is composed of a catalytic alpha subunit, an auxiliary non-catalytic beta subunit and an additional regulatory subunit.</text>
</comment>
<dbReference type="SUPFAM" id="SSF56784">
    <property type="entry name" value="HAD-like"/>
    <property type="match status" value="1"/>
</dbReference>
<feature type="region of interest" description="Disordered" evidence="22">
    <location>
        <begin position="1"/>
        <end position="49"/>
    </location>
</feature>
<keyword evidence="7" id="KW-0740">Sodium/potassium transport</keyword>
<dbReference type="NCBIfam" id="TIGR01494">
    <property type="entry name" value="ATPase_P-type"/>
    <property type="match status" value="2"/>
</dbReference>
<dbReference type="SMART" id="SM00831">
    <property type="entry name" value="Cation_ATPase_N"/>
    <property type="match status" value="1"/>
</dbReference>
<dbReference type="GO" id="GO:0046872">
    <property type="term" value="F:metal ion binding"/>
    <property type="evidence" value="ECO:0007669"/>
    <property type="project" value="UniProtKB-KW"/>
</dbReference>
<dbReference type="InterPro" id="IPR050510">
    <property type="entry name" value="Cation_transp_ATPase_P-type"/>
</dbReference>
<sequence>MADTGRTDSYRHATDRTIPDDNRTVKGDPKSKKKPQKAKGKKGDKDLNDLKQELELDEHKVPIEELFQRLTVNPDTGLSQSEAKRRIERDGPNALTPPKQTPEWVKFCQNLFGGFSLLLWIGAILCFIAYSIETAAEEEPNKDNLYLGIVLTAVVIITGVFSYYQESKSSRIMESFQNMVPQYAIVLRDGEKQNVQAEELCIGDIVEVKFGDRIPADIRVIESRGFKVDNSSLTGESEPQSRSSEYTSENPLETKNLAFFSTNAVEGTCKGVVIMIGDNTVMGRIAGLASGLETGETPIAKEITHSIHIITGVAVFLGVTFFVIAFILGYHWLGAVVFLIGIIVANVPEGLLATVTVCLTLTAKRMAAKNCLVKNLEAVETLGSTSTICSDKTGTLTQNRMTVAHMWFDNTIIEADTSEDQSGCQYDKTSQGWKALSRIAALCNRAEFKSGSGKHSHLKREVNGDASEAALLKCVELAVGDVKGWRARNKKVCEIPFNSTNKYQVSIHDTEDKNDPRYLLVMKGAPERILERCSTIYINGEEKALDEEMKEAFNNAYLELGGLGERVLGFCDYVLPTDKYPHGYPFDADAVNFPVHGLRFVGLMSMIDPPRAAVPDAVAKCRSAGIKVIMVTGDHPITAKAIAKSVGIISEGNETVEDIAQRLNIPIKEVDPTEAKAAVVHGSELRDMTSEQLDDVLLHHTEIVFARTSPQQKLIIVEGCQRMGAIVAVTGDGVNDSPALKKADIGVAMGIAGSDVSKQAADMILLDDNFASIVTGVEEGRLIFDNLKKSIAYTLTSNIPEISPFLFFMIASVPLLLGTVTILCIDLGTDMVPAISLAYEEAESDIMKRQPRNPFTDKLVNERLISMAYGQIGMIQALAGFFTYFVIMAENGFLPPHLFGLRERWDSKAINDLEDHYGQEWTFHDRKILEYTCHTAFFTSIVIVQWADLIICKTRRNSIVHQGMKNWVLNFGLVFETTLAAFLSYTPGMDKGLRMYPLKFYWWLPALPFSLLIFIYDEIRRFILRRNPGGWMELETYY</sequence>
<dbReference type="GO" id="GO:0005886">
    <property type="term" value="C:plasma membrane"/>
    <property type="evidence" value="ECO:0007669"/>
    <property type="project" value="UniProtKB-SubCell"/>
</dbReference>
<dbReference type="AlphaFoldDB" id="A3QQX9"/>
<evidence type="ECO:0000313" key="24">
    <source>
        <dbReference type="EMBL" id="ABD59803.1"/>
    </source>
</evidence>
<feature type="compositionally biased region" description="Basic residues" evidence="22">
    <location>
        <begin position="31"/>
        <end position="40"/>
    </location>
</feature>
<evidence type="ECO:0000256" key="9">
    <source>
        <dbReference type="ARBA" id="ARBA00022741"/>
    </source>
</evidence>
<keyword evidence="5 21" id="KW-0633">Potassium transport</keyword>
<dbReference type="EMBL" id="FJ360440">
    <property type="protein sequence ID" value="ACQ99366.1"/>
    <property type="molecule type" value="Genomic_DNA"/>
</dbReference>
<dbReference type="Gene3D" id="1.20.1110.10">
    <property type="entry name" value="Calcium-transporting ATPase, transmembrane domain"/>
    <property type="match status" value="1"/>
</dbReference>
<comment type="similarity">
    <text evidence="2 21">Belongs to the cation transport ATPase (P-type) (TC 3.A.3) family. Type IIC subfamily.</text>
</comment>
<dbReference type="InterPro" id="IPR018303">
    <property type="entry name" value="ATPase_P-typ_P_site"/>
</dbReference>
<evidence type="ECO:0000256" key="4">
    <source>
        <dbReference type="ARBA" id="ARBA00022475"/>
    </source>
</evidence>
<dbReference type="InterPro" id="IPR036412">
    <property type="entry name" value="HAD-like_sf"/>
</dbReference>
<evidence type="ECO:0000256" key="20">
    <source>
        <dbReference type="ARBA" id="ARBA00049388"/>
    </source>
</evidence>
<keyword evidence="16 21" id="KW-0472">Membrane</keyword>
<evidence type="ECO:0000256" key="7">
    <source>
        <dbReference type="ARBA" id="ARBA00022607"/>
    </source>
</evidence>
<evidence type="ECO:0000256" key="14">
    <source>
        <dbReference type="ARBA" id="ARBA00023053"/>
    </source>
</evidence>
<dbReference type="OrthoDB" id="158672at2759"/>
<dbReference type="FunFam" id="3.40.1110.10:FF:000001">
    <property type="entry name" value="Sodium/potassium-transporting ATPase subunit alpha"/>
    <property type="match status" value="1"/>
</dbReference>
<dbReference type="InterPro" id="IPR006068">
    <property type="entry name" value="ATPase_P-typ_cation-transptr_C"/>
</dbReference>
<dbReference type="SFLD" id="SFLDG00002">
    <property type="entry name" value="C1.7:_P-type_atpase_like"/>
    <property type="match status" value="1"/>
</dbReference>
<dbReference type="FunFam" id="3.40.50.1000:FF:000004">
    <property type="entry name" value="Sodium/potassium-transporting ATPase subunit alpha"/>
    <property type="match status" value="1"/>
</dbReference>
<dbReference type="InterPro" id="IPR023299">
    <property type="entry name" value="ATPase_P-typ_cyto_dom_N"/>
</dbReference>
<feature type="region of interest" description="Disordered" evidence="22">
    <location>
        <begin position="74"/>
        <end position="98"/>
    </location>
</feature>
<dbReference type="GO" id="GO:1990573">
    <property type="term" value="P:potassium ion import across plasma membrane"/>
    <property type="evidence" value="ECO:0007669"/>
    <property type="project" value="TreeGrafter"/>
</dbReference>
<dbReference type="Gene3D" id="3.40.50.1000">
    <property type="entry name" value="HAD superfamily/HAD-like"/>
    <property type="match status" value="1"/>
</dbReference>
<evidence type="ECO:0000256" key="12">
    <source>
        <dbReference type="ARBA" id="ARBA00022967"/>
    </source>
</evidence>
<feature type="transmembrane region" description="Helical" evidence="21">
    <location>
        <begin position="309"/>
        <end position="330"/>
    </location>
</feature>
<evidence type="ECO:0000256" key="8">
    <source>
        <dbReference type="ARBA" id="ARBA00022692"/>
    </source>
</evidence>
<keyword evidence="3 21" id="KW-0813">Transport</keyword>
<dbReference type="GO" id="GO:0030007">
    <property type="term" value="P:intracellular potassium ion homeostasis"/>
    <property type="evidence" value="ECO:0007669"/>
    <property type="project" value="TreeGrafter"/>
</dbReference>
<keyword evidence="13 21" id="KW-1133">Transmembrane helix</keyword>
<evidence type="ECO:0000256" key="21">
    <source>
        <dbReference type="RuleBase" id="RU362084"/>
    </source>
</evidence>
<dbReference type="Pfam" id="PF00689">
    <property type="entry name" value="Cation_ATPase_C"/>
    <property type="match status" value="1"/>
</dbReference>
<dbReference type="InterPro" id="IPR023298">
    <property type="entry name" value="ATPase_P-typ_TM_dom_sf"/>
</dbReference>
<dbReference type="GO" id="GO:0016887">
    <property type="term" value="F:ATP hydrolysis activity"/>
    <property type="evidence" value="ECO:0007669"/>
    <property type="project" value="InterPro"/>
</dbReference>
<name>A3QQX9_PENMO</name>
<dbReference type="GO" id="GO:0006883">
    <property type="term" value="P:intracellular sodium ion homeostasis"/>
    <property type="evidence" value="ECO:0007669"/>
    <property type="project" value="TreeGrafter"/>
</dbReference>
<keyword evidence="15 21" id="KW-0406">Ion transport</keyword>
<evidence type="ECO:0000256" key="6">
    <source>
        <dbReference type="ARBA" id="ARBA00022553"/>
    </source>
</evidence>
<dbReference type="CDD" id="cd02608">
    <property type="entry name" value="P-type_ATPase_Na-K_like"/>
    <property type="match status" value="1"/>
</dbReference>
<feature type="transmembrane region" description="Helical" evidence="21">
    <location>
        <begin position="868"/>
        <end position="887"/>
    </location>
</feature>
<evidence type="ECO:0000256" key="13">
    <source>
        <dbReference type="ARBA" id="ARBA00022989"/>
    </source>
</evidence>
<dbReference type="EMBL" id="DQ399797">
    <property type="protein sequence ID" value="ABD59804.1"/>
    <property type="molecule type" value="mRNA"/>
</dbReference>
<feature type="transmembrane region" description="Helical" evidence="21">
    <location>
        <begin position="144"/>
        <end position="164"/>
    </location>
</feature>
<evidence type="ECO:0000256" key="22">
    <source>
        <dbReference type="SAM" id="MobiDB-lite"/>
    </source>
</evidence>
<reference evidence="25" key="2">
    <citation type="submission" date="2008-10" db="EMBL/GenBank/DDBJ databases">
        <authorList>
            <person name="Geeta P."/>
            <person name="Majumdar K.C."/>
        </authorList>
    </citation>
    <scope>NUCLEOTIDE SEQUENCE</scope>
</reference>
<dbReference type="InterPro" id="IPR005775">
    <property type="entry name" value="P-type_ATPase_IIC"/>
</dbReference>
<dbReference type="Pfam" id="PF13246">
    <property type="entry name" value="Cation_ATPase"/>
    <property type="match status" value="1"/>
</dbReference>
<keyword evidence="8 21" id="KW-0812">Transmembrane</keyword>
<feature type="compositionally biased region" description="Basic and acidic residues" evidence="22">
    <location>
        <begin position="82"/>
        <end position="91"/>
    </location>
</feature>
<dbReference type="Gene3D" id="2.70.150.10">
    <property type="entry name" value="Calcium-transporting ATPase, cytoplasmic transduction domain A"/>
    <property type="match status" value="1"/>
</dbReference>
<evidence type="ECO:0000256" key="17">
    <source>
        <dbReference type="ARBA" id="ARBA00023201"/>
    </source>
</evidence>
<dbReference type="FunFam" id="1.20.1110.10:FF:000095">
    <property type="entry name" value="Sodium/potassium-transporting ATPase subunit alpha-1"/>
    <property type="match status" value="2"/>
</dbReference>
<keyword evidence="17" id="KW-0739">Sodium transport</keyword>
<keyword evidence="9 21" id="KW-0547">Nucleotide-binding</keyword>
<evidence type="ECO:0000256" key="5">
    <source>
        <dbReference type="ARBA" id="ARBA00022538"/>
    </source>
</evidence>
<evidence type="ECO:0000256" key="2">
    <source>
        <dbReference type="ARBA" id="ARBA00006934"/>
    </source>
</evidence>
<comment type="catalytic activity">
    <reaction evidence="20">
        <text>K(+)(out) + Na(+)(in) + ATP + H2O = K(+)(in) + Na(+)(out) + ADP + phosphate + H(+)</text>
        <dbReference type="Rhea" id="RHEA:18353"/>
        <dbReference type="ChEBI" id="CHEBI:15377"/>
        <dbReference type="ChEBI" id="CHEBI:15378"/>
        <dbReference type="ChEBI" id="CHEBI:29101"/>
        <dbReference type="ChEBI" id="CHEBI:29103"/>
        <dbReference type="ChEBI" id="CHEBI:30616"/>
        <dbReference type="ChEBI" id="CHEBI:43474"/>
        <dbReference type="ChEBI" id="CHEBI:456216"/>
        <dbReference type="EC" id="7.2.2.13"/>
    </reaction>
</comment>
<evidence type="ECO:0000256" key="19">
    <source>
        <dbReference type="ARBA" id="ARBA00038795"/>
    </source>
</evidence>
<dbReference type="PRINTS" id="PR00121">
    <property type="entry name" value="NAKATPASE"/>
</dbReference>
<keyword evidence="12" id="KW-1278">Translocase</keyword>
<dbReference type="GO" id="GO:0005391">
    <property type="term" value="F:P-type sodium:potassium-exchanging transporter activity"/>
    <property type="evidence" value="ECO:0007669"/>
    <property type="project" value="UniProtKB-EC"/>
</dbReference>
<dbReference type="SUPFAM" id="SSF81653">
    <property type="entry name" value="Calcium ATPase, transduction domain A"/>
    <property type="match status" value="1"/>
</dbReference>
<evidence type="ECO:0000256" key="16">
    <source>
        <dbReference type="ARBA" id="ARBA00023136"/>
    </source>
</evidence>
<keyword evidence="21" id="KW-0479">Metal-binding</keyword>
<dbReference type="InterPro" id="IPR001757">
    <property type="entry name" value="P_typ_ATPase"/>
</dbReference>
<dbReference type="SUPFAM" id="SSF81665">
    <property type="entry name" value="Calcium ATPase, transmembrane domain M"/>
    <property type="match status" value="1"/>
</dbReference>
<evidence type="ECO:0000256" key="3">
    <source>
        <dbReference type="ARBA" id="ARBA00022448"/>
    </source>
</evidence>
<dbReference type="PRINTS" id="PR00119">
    <property type="entry name" value="CATATPASE"/>
</dbReference>
<dbReference type="SUPFAM" id="SSF81660">
    <property type="entry name" value="Metal cation-transporting ATPase, ATP-binding domain N"/>
    <property type="match status" value="1"/>
</dbReference>
<feature type="transmembrane region" description="Helical" evidence="21">
    <location>
        <begin position="111"/>
        <end position="132"/>
    </location>
</feature>
<keyword evidence="10 21" id="KW-0067">ATP-binding</keyword>
<accession>A3QQX9</accession>
<evidence type="ECO:0000256" key="11">
    <source>
        <dbReference type="ARBA" id="ARBA00022958"/>
    </source>
</evidence>
<evidence type="ECO:0000256" key="10">
    <source>
        <dbReference type="ARBA" id="ARBA00022840"/>
    </source>
</evidence>
<keyword evidence="14" id="KW-0915">Sodium</keyword>
<keyword evidence="4" id="KW-1003">Cell membrane</keyword>
<dbReference type="InterPro" id="IPR023214">
    <property type="entry name" value="HAD_sf"/>
</dbReference>
<dbReference type="PANTHER" id="PTHR43294:SF13">
    <property type="entry name" value="SODIUM_POTASSIUM-TRANSPORTING ATPASE SUBUNIT ALPHA"/>
    <property type="match status" value="1"/>
</dbReference>
<dbReference type="Pfam" id="PF00122">
    <property type="entry name" value="E1-E2_ATPase"/>
    <property type="match status" value="1"/>
</dbReference>
<proteinExistence type="evidence at transcript level"/>
<dbReference type="SFLD" id="SFLDF00027">
    <property type="entry name" value="p-type_atpase"/>
    <property type="match status" value="1"/>
</dbReference>
<feature type="region of interest" description="Disordered" evidence="22">
    <location>
        <begin position="230"/>
        <end position="249"/>
    </location>
</feature>
<feature type="transmembrane region" description="Helical" evidence="21">
    <location>
        <begin position="336"/>
        <end position="359"/>
    </location>
</feature>
<keyword evidence="6" id="KW-0597">Phosphoprotein</keyword>
<dbReference type="Pfam" id="PF00690">
    <property type="entry name" value="Cation_ATPase_N"/>
    <property type="match status" value="1"/>
</dbReference>
<evidence type="ECO:0000256" key="1">
    <source>
        <dbReference type="ARBA" id="ARBA00004651"/>
    </source>
</evidence>
<dbReference type="InterPro" id="IPR044492">
    <property type="entry name" value="P_typ_ATPase_HD_dom"/>
</dbReference>
<protein>
    <recommendedName>
        <fullName evidence="21">Sodium/potassium-transporting ATPase subunit alpha</fullName>
    </recommendedName>
</protein>
<dbReference type="SFLD" id="SFLDS00003">
    <property type="entry name" value="Haloacid_Dehalogenase"/>
    <property type="match status" value="1"/>
</dbReference>
<feature type="transmembrane region" description="Helical" evidence="21">
    <location>
        <begin position="805"/>
        <end position="828"/>
    </location>
</feature>
<keyword evidence="11 21" id="KW-0630">Potassium</keyword>
<evidence type="ECO:0000313" key="25">
    <source>
        <dbReference type="EMBL" id="ACQ99366.1"/>
    </source>
</evidence>
<dbReference type="EMBL" id="DQ399796">
    <property type="protein sequence ID" value="ABD59803.1"/>
    <property type="molecule type" value="mRNA"/>
</dbReference>
<evidence type="ECO:0000256" key="18">
    <source>
        <dbReference type="ARBA" id="ARBA00037422"/>
    </source>
</evidence>
<dbReference type="NCBIfam" id="TIGR01106">
    <property type="entry name" value="ATPase-IIC_X-K"/>
    <property type="match status" value="1"/>
</dbReference>
<dbReference type="InterPro" id="IPR059000">
    <property type="entry name" value="ATPase_P-type_domA"/>
</dbReference>
<reference evidence="24" key="1">
    <citation type="submission" date="2006-02" db="EMBL/GenBank/DDBJ databases">
        <authorList>
            <person name="Rajesh R."/>
            <person name="Geeta P."/>
            <person name="Majumdar K.C."/>
        </authorList>
    </citation>
    <scope>NUCLEOTIDE SEQUENCE</scope>
</reference>
<dbReference type="GO" id="GO:1902600">
    <property type="term" value="P:proton transmembrane transport"/>
    <property type="evidence" value="ECO:0007669"/>
    <property type="project" value="TreeGrafter"/>
</dbReference>
<dbReference type="PROSITE" id="PS00154">
    <property type="entry name" value="ATPASE_E1_E2"/>
    <property type="match status" value="1"/>
</dbReference>
<dbReference type="GO" id="GO:0036376">
    <property type="term" value="P:sodium ion export across plasma membrane"/>
    <property type="evidence" value="ECO:0007669"/>
    <property type="project" value="TreeGrafter"/>
</dbReference>
<dbReference type="PANTHER" id="PTHR43294">
    <property type="entry name" value="SODIUM/POTASSIUM-TRANSPORTING ATPASE SUBUNIT ALPHA"/>
    <property type="match status" value="1"/>
</dbReference>
<feature type="transmembrane region" description="Helical" evidence="21">
    <location>
        <begin position="967"/>
        <end position="988"/>
    </location>
</feature>
<dbReference type="Gene3D" id="3.40.1110.10">
    <property type="entry name" value="Calcium-transporting ATPase, cytoplasmic domain N"/>
    <property type="match status" value="1"/>
</dbReference>
<comment type="function">
    <text evidence="18">This is the catalytic component of the active enzyme, which catalyzes the hydrolysis of ATP coupled with the exchange of sodium and potassium ions across the plasma membrane. This action creates the electrochemical gradient of sodium and potassium ions, providing the energy for active transport of various nutrients.</text>
</comment>
<feature type="domain" description="Cation-transporting P-type ATPase N-terminal" evidence="23">
    <location>
        <begin position="57"/>
        <end position="131"/>
    </location>
</feature>
<dbReference type="InterPro" id="IPR004014">
    <property type="entry name" value="ATPase_P-typ_cation-transptr_N"/>
</dbReference>
<evidence type="ECO:0000259" key="23">
    <source>
        <dbReference type="SMART" id="SM00831"/>
    </source>
</evidence>
<feature type="transmembrane region" description="Helical" evidence="21">
    <location>
        <begin position="1000"/>
        <end position="1016"/>
    </location>
</feature>
<comment type="subcellular location">
    <subcellularLocation>
        <location evidence="1 21">Cell membrane</location>
        <topology evidence="1 21">Multi-pass membrane protein</topology>
    </subcellularLocation>
</comment>
<organism evidence="24">
    <name type="scientific">Penaeus monodon</name>
    <name type="common">Giant tiger prawn</name>
    <dbReference type="NCBI Taxonomy" id="6687"/>
    <lineage>
        <taxon>Eukaryota</taxon>
        <taxon>Metazoa</taxon>
        <taxon>Ecdysozoa</taxon>
        <taxon>Arthropoda</taxon>
        <taxon>Crustacea</taxon>
        <taxon>Multicrustacea</taxon>
        <taxon>Malacostraca</taxon>
        <taxon>Eumalacostraca</taxon>
        <taxon>Eucarida</taxon>
        <taxon>Decapoda</taxon>
        <taxon>Dendrobranchiata</taxon>
        <taxon>Penaeoidea</taxon>
        <taxon>Penaeidae</taxon>
        <taxon>Penaeus</taxon>
    </lineage>
</organism>
<dbReference type="FunFam" id="2.70.150.10:FF:000003">
    <property type="entry name" value="Sodium/potassium-transporting ATPase subunit alpha"/>
    <property type="match status" value="1"/>
</dbReference>
<dbReference type="GO" id="GO:0005524">
    <property type="term" value="F:ATP binding"/>
    <property type="evidence" value="ECO:0007669"/>
    <property type="project" value="UniProtKB-KW"/>
</dbReference>